<protein>
    <recommendedName>
        <fullName evidence="2">PB1 domain-containing protein</fullName>
    </recommendedName>
</protein>
<dbReference type="OrthoDB" id="1594986at2759"/>
<reference evidence="3" key="1">
    <citation type="submission" date="2022-11" db="EMBL/GenBank/DDBJ databases">
        <authorList>
            <person name="Kikuchi T."/>
        </authorList>
    </citation>
    <scope>NUCLEOTIDE SEQUENCE</scope>
    <source>
        <strain evidence="3">PS1010</strain>
    </source>
</reference>
<dbReference type="GO" id="GO:0048208">
    <property type="term" value="P:COPII vesicle coating"/>
    <property type="evidence" value="ECO:0007669"/>
    <property type="project" value="InterPro"/>
</dbReference>
<feature type="compositionally biased region" description="Low complexity" evidence="1">
    <location>
        <begin position="295"/>
        <end position="309"/>
    </location>
</feature>
<gene>
    <name evidence="3" type="ORF">CAMP_LOCUS817</name>
</gene>
<feature type="region of interest" description="Disordered" evidence="1">
    <location>
        <begin position="203"/>
        <end position="457"/>
    </location>
</feature>
<name>A0A9P1I511_9PELO</name>
<dbReference type="SMART" id="SM00666">
    <property type="entry name" value="PB1"/>
    <property type="match status" value="1"/>
</dbReference>
<feature type="compositionally biased region" description="Pro residues" evidence="1">
    <location>
        <begin position="384"/>
        <end position="412"/>
    </location>
</feature>
<evidence type="ECO:0000313" key="3">
    <source>
        <dbReference type="EMBL" id="CAI5438180.1"/>
    </source>
</evidence>
<feature type="compositionally biased region" description="Polar residues" evidence="1">
    <location>
        <begin position="203"/>
        <end position="232"/>
    </location>
</feature>
<dbReference type="PANTHER" id="PTHR15335:SF7">
    <property type="entry name" value="PROTEIN TFG"/>
    <property type="match status" value="1"/>
</dbReference>
<feature type="compositionally biased region" description="Polar residues" evidence="1">
    <location>
        <begin position="268"/>
        <end position="288"/>
    </location>
</feature>
<dbReference type="AlphaFoldDB" id="A0A9P1I511"/>
<dbReference type="EMBL" id="CANHGI010000001">
    <property type="protein sequence ID" value="CAI5438180.1"/>
    <property type="molecule type" value="Genomic_DNA"/>
</dbReference>
<feature type="compositionally biased region" description="Pro residues" evidence="1">
    <location>
        <begin position="249"/>
        <end position="258"/>
    </location>
</feature>
<sequence>MVQENGNITSLTIKCRFGEDIRKWTVHHNNDLTLFDLLMAIQRIFDINADKFIVKYKDHEGDYITIVDDNDLLYALNTLNSNILTISVAPNTVSRNALQNIQEQINHIQSSVSELLHSISSLDELERLALVEKTQHKELDQHSIKEKLNYIQSPPSPIPSEKPEIPATIQPSVQEQVLNDGLHAPPIEEEIPLENSYAPSHIQPSVESLNSSFSAPPSHFEQVSPQDNQHQQFAPLPPSIPSFPQSNSGPPPQLPPIEPQQHQYAPPSHSSIASTPAPDQQHFHQQQFGAPPPQHQEQQFSPPQQQQPPFGGPPLSGPPQGGPPQGFAPQGGPPQGGPPQGFAPQGGPPQGGPPQGFAPPTQQQPGQFAPPPFQPPQGGQPQQFAPPPPQFGAPPTGFAPPPQQQFAPPPQGVPGSFAPQAQGGFAPPPTGAQSFGPPPTGAFGGVPGGPPGGNPFARGPANFNDLYGSKVCCSFLNKLCPKPN</sequence>
<comment type="caution">
    <text evidence="3">The sequence shown here is derived from an EMBL/GenBank/DDBJ whole genome shotgun (WGS) entry which is preliminary data.</text>
</comment>
<feature type="compositionally biased region" description="Pro residues" evidence="1">
    <location>
        <begin position="310"/>
        <end position="322"/>
    </location>
</feature>
<dbReference type="Pfam" id="PF00564">
    <property type="entry name" value="PB1"/>
    <property type="match status" value="1"/>
</dbReference>
<dbReference type="Proteomes" id="UP001152747">
    <property type="component" value="Unassembled WGS sequence"/>
</dbReference>
<feature type="compositionally biased region" description="Low complexity" evidence="1">
    <location>
        <begin position="413"/>
        <end position="425"/>
    </location>
</feature>
<dbReference type="GO" id="GO:0070971">
    <property type="term" value="C:endoplasmic reticulum exit site"/>
    <property type="evidence" value="ECO:0007669"/>
    <property type="project" value="TreeGrafter"/>
</dbReference>
<feature type="compositionally biased region" description="Pro residues" evidence="1">
    <location>
        <begin position="426"/>
        <end position="440"/>
    </location>
</feature>
<organism evidence="3 4">
    <name type="scientific">Caenorhabditis angaria</name>
    <dbReference type="NCBI Taxonomy" id="860376"/>
    <lineage>
        <taxon>Eukaryota</taxon>
        <taxon>Metazoa</taxon>
        <taxon>Ecdysozoa</taxon>
        <taxon>Nematoda</taxon>
        <taxon>Chromadorea</taxon>
        <taxon>Rhabditida</taxon>
        <taxon>Rhabditina</taxon>
        <taxon>Rhabditomorpha</taxon>
        <taxon>Rhabditoidea</taxon>
        <taxon>Rhabditidae</taxon>
        <taxon>Peloderinae</taxon>
        <taxon>Caenorhabditis</taxon>
    </lineage>
</organism>
<dbReference type="PROSITE" id="PS51745">
    <property type="entry name" value="PB1"/>
    <property type="match status" value="1"/>
</dbReference>
<dbReference type="InterPro" id="IPR053793">
    <property type="entry name" value="PB1-like"/>
</dbReference>
<dbReference type="Gene3D" id="3.10.20.90">
    <property type="entry name" value="Phosphatidylinositol 3-kinase Catalytic Subunit, Chain A, domain 1"/>
    <property type="match status" value="1"/>
</dbReference>
<evidence type="ECO:0000259" key="2">
    <source>
        <dbReference type="PROSITE" id="PS51745"/>
    </source>
</evidence>
<keyword evidence="4" id="KW-1185">Reference proteome</keyword>
<evidence type="ECO:0000313" key="4">
    <source>
        <dbReference type="Proteomes" id="UP001152747"/>
    </source>
</evidence>
<dbReference type="PANTHER" id="PTHR15335">
    <property type="entry name" value="PROTEIN TFG"/>
    <property type="match status" value="1"/>
</dbReference>
<feature type="compositionally biased region" description="Low complexity" evidence="1">
    <location>
        <begin position="358"/>
        <end position="367"/>
    </location>
</feature>
<feature type="domain" description="PB1" evidence="2">
    <location>
        <begin position="10"/>
        <end position="91"/>
    </location>
</feature>
<evidence type="ECO:0000256" key="1">
    <source>
        <dbReference type="SAM" id="MobiDB-lite"/>
    </source>
</evidence>
<accession>A0A9P1I511</accession>
<dbReference type="SUPFAM" id="SSF54277">
    <property type="entry name" value="CAD &amp; PB1 domains"/>
    <property type="match status" value="1"/>
</dbReference>
<proteinExistence type="predicted"/>
<dbReference type="GO" id="GO:0042802">
    <property type="term" value="F:identical protein binding"/>
    <property type="evidence" value="ECO:0007669"/>
    <property type="project" value="InterPro"/>
</dbReference>
<dbReference type="InterPro" id="IPR033512">
    <property type="entry name" value="TFG"/>
</dbReference>
<dbReference type="InterPro" id="IPR000270">
    <property type="entry name" value="PB1_dom"/>
</dbReference>